<gene>
    <name evidence="2" type="ORF">A0128_17040</name>
</gene>
<keyword evidence="3" id="KW-1185">Reference proteome</keyword>
<evidence type="ECO:0000313" key="3">
    <source>
        <dbReference type="Proteomes" id="UP000094197"/>
    </source>
</evidence>
<dbReference type="PANTHER" id="PTHR43617">
    <property type="entry name" value="L-AMINO ACID N-ACETYLTRANSFERASE"/>
    <property type="match status" value="1"/>
</dbReference>
<dbReference type="InterPro" id="IPR050276">
    <property type="entry name" value="MshD_Acetyltransferase"/>
</dbReference>
<dbReference type="SUPFAM" id="SSF55729">
    <property type="entry name" value="Acyl-CoA N-acyltransferases (Nat)"/>
    <property type="match status" value="1"/>
</dbReference>
<dbReference type="CDD" id="cd04301">
    <property type="entry name" value="NAT_SF"/>
    <property type="match status" value="1"/>
</dbReference>
<protein>
    <submittedName>
        <fullName evidence="2">Acetyltransferase</fullName>
    </submittedName>
</protein>
<dbReference type="EMBL" id="CP015217">
    <property type="protein sequence ID" value="AOP36145.1"/>
    <property type="molecule type" value="Genomic_DNA"/>
</dbReference>
<dbReference type="PROSITE" id="PS51186">
    <property type="entry name" value="GNAT"/>
    <property type="match status" value="1"/>
</dbReference>
<accession>A0A1D7V2T0</accession>
<dbReference type="Proteomes" id="UP000094197">
    <property type="component" value="Chromosome 1"/>
</dbReference>
<reference evidence="2 3" key="1">
    <citation type="submission" date="2016-04" db="EMBL/GenBank/DDBJ databases">
        <title>Complete genome seqeunce of Leptospira alstonii serovar Room22.</title>
        <authorList>
            <person name="Nally J.E."/>
            <person name="Bayles D.O."/>
            <person name="Hurley D."/>
            <person name="Fanning S."/>
            <person name="McMahon B.J."/>
            <person name="Arent Z."/>
        </authorList>
    </citation>
    <scope>NUCLEOTIDE SEQUENCE [LARGE SCALE GENOMIC DNA]</scope>
    <source>
        <strain evidence="2 3">GWTS #1</strain>
    </source>
</reference>
<dbReference type="GO" id="GO:0016747">
    <property type="term" value="F:acyltransferase activity, transferring groups other than amino-acyl groups"/>
    <property type="evidence" value="ECO:0007669"/>
    <property type="project" value="InterPro"/>
</dbReference>
<evidence type="ECO:0000259" key="1">
    <source>
        <dbReference type="PROSITE" id="PS51186"/>
    </source>
</evidence>
<organism evidence="2 3">
    <name type="scientific">Leptospira tipperaryensis</name>
    <dbReference type="NCBI Taxonomy" id="2564040"/>
    <lineage>
        <taxon>Bacteria</taxon>
        <taxon>Pseudomonadati</taxon>
        <taxon>Spirochaetota</taxon>
        <taxon>Spirochaetia</taxon>
        <taxon>Leptospirales</taxon>
        <taxon>Leptospiraceae</taxon>
        <taxon>Leptospira</taxon>
    </lineage>
</organism>
<evidence type="ECO:0000313" key="2">
    <source>
        <dbReference type="EMBL" id="AOP36145.1"/>
    </source>
</evidence>
<dbReference type="KEGG" id="laj:A0128_17040"/>
<dbReference type="Gene3D" id="3.40.630.30">
    <property type="match status" value="1"/>
</dbReference>
<dbReference type="InterPro" id="IPR016181">
    <property type="entry name" value="Acyl_CoA_acyltransferase"/>
</dbReference>
<dbReference type="AlphaFoldDB" id="A0A1D7V2T0"/>
<keyword evidence="2" id="KW-0808">Transferase</keyword>
<proteinExistence type="predicted"/>
<dbReference type="Pfam" id="PF00583">
    <property type="entry name" value="Acetyltransf_1"/>
    <property type="match status" value="1"/>
</dbReference>
<feature type="domain" description="N-acetyltransferase" evidence="1">
    <location>
        <begin position="14"/>
        <end position="212"/>
    </location>
</feature>
<sequence length="215" mass="23706">MSENKRGKTLNSSIIIRLAEPRDVDAIVPLIYSSGPAAWDYVFTQGSKTPSDFLSTSFIKRGNTISYKNHFVAELNGEVVGAIMSYRQPSFLLLNGGTALRIVSVYGFSAPKVMGRGLVTEGMIRPPKSGRLYLGHIAVSEKHRGKGIGKELIRFMAKTFPEFKTLSLDVSQKNEAAIQLYKGLGFQTVDARSFGGPVGKVPDHFYMEVERSILR</sequence>
<name>A0A1D7V2T0_9LEPT</name>
<dbReference type="InterPro" id="IPR000182">
    <property type="entry name" value="GNAT_dom"/>
</dbReference>